<feature type="domain" description="HAT C-terminal dimerisation" evidence="7">
    <location>
        <begin position="644"/>
        <end position="723"/>
    </location>
</feature>
<keyword evidence="3" id="KW-0863">Zinc-finger</keyword>
<dbReference type="SUPFAM" id="SSF53098">
    <property type="entry name" value="Ribonuclease H-like"/>
    <property type="match status" value="1"/>
</dbReference>
<comment type="caution">
    <text evidence="8">The sequence shown here is derived from an EMBL/GenBank/DDBJ whole genome shotgun (WGS) entry which is preliminary data.</text>
</comment>
<evidence type="ECO:0000259" key="7">
    <source>
        <dbReference type="Pfam" id="PF05699"/>
    </source>
</evidence>
<reference evidence="8" key="1">
    <citation type="journal article" date="2020" name="Phytopathology">
        <title>Genome Sequence Resources of Colletotrichum truncatum, C. plurivorum, C. musicola, and C. sojae: Four Species Pathogenic to Soybean (Glycine max).</title>
        <authorList>
            <person name="Rogerio F."/>
            <person name="Boufleur T.R."/>
            <person name="Ciampi-Guillardi M."/>
            <person name="Sukno S.A."/>
            <person name="Thon M.R."/>
            <person name="Massola Junior N.S."/>
            <person name="Baroncelli R."/>
        </authorList>
    </citation>
    <scope>NUCLEOTIDE SEQUENCE</scope>
    <source>
        <strain evidence="8">LFN00145</strain>
    </source>
</reference>
<dbReference type="AlphaFoldDB" id="A0A8H6MYK4"/>
<evidence type="ECO:0000256" key="1">
    <source>
        <dbReference type="ARBA" id="ARBA00004123"/>
    </source>
</evidence>
<evidence type="ECO:0000256" key="3">
    <source>
        <dbReference type="ARBA" id="ARBA00022771"/>
    </source>
</evidence>
<keyword evidence="5" id="KW-0539">Nucleus</keyword>
<dbReference type="GO" id="GO:0008270">
    <property type="term" value="F:zinc ion binding"/>
    <property type="evidence" value="ECO:0007669"/>
    <property type="project" value="UniProtKB-KW"/>
</dbReference>
<dbReference type="PANTHER" id="PTHR46481:SF10">
    <property type="entry name" value="ZINC FINGER BED DOMAIN-CONTAINING PROTEIN 39"/>
    <property type="match status" value="1"/>
</dbReference>
<comment type="subcellular location">
    <subcellularLocation>
        <location evidence="1">Nucleus</location>
    </subcellularLocation>
</comment>
<evidence type="ECO:0000256" key="5">
    <source>
        <dbReference type="ARBA" id="ARBA00023242"/>
    </source>
</evidence>
<dbReference type="PANTHER" id="PTHR46481">
    <property type="entry name" value="ZINC FINGER BED DOMAIN-CONTAINING PROTEIN 4"/>
    <property type="match status" value="1"/>
</dbReference>
<evidence type="ECO:0000256" key="2">
    <source>
        <dbReference type="ARBA" id="ARBA00022723"/>
    </source>
</evidence>
<protein>
    <submittedName>
        <fullName evidence="8">Transposase-like protein</fullName>
    </submittedName>
</protein>
<dbReference type="Pfam" id="PF05699">
    <property type="entry name" value="Dimer_Tnp_hAT"/>
    <property type="match status" value="1"/>
</dbReference>
<sequence length="740" mass="84511">MSTITVATSSTANAYAALGFPRQRISTQIETALAAVIPLNPTINDLPPIIVGSKRYVLEPQLARRKGRGRSSWIRDHGDFLVEVVQGQAGPSFWSCRRCDLKGSPRVFGAAATTAAQEHLVRYVILRISTLLGEDSDADTPSSSTTPSTPRPYKRVRLNNSNIPKAKITTLRDLCVASIVSADLPFAHFENTFSRLIGFSQHHGDHSGNTLSETLLNVVDRYGIRDRIGVTVSDNATNNDTCLRVFYRDICPEMTETDVQARRMRCYGHILNLAARAFLFGADKETLEAESEYYRLIERHDDDLDLWRRLGPVGRLRNIVKYVRASPQRTERYRKAAAEIDGDSADFRIFSESSHEAQLILNNDTRWNSTYLMIDRAIKKKNEIQSFILSNNDDDDVKKHIPEADLLSSNDWKVLAEMGTILEPLYRQTKRCEGWGVGDGHGRLWEVTMGLEYLLSHLVNWKTYYNSTISPPVDDPFEEESQPSQTRSGRPRRFRYNHQALPDHVREDWASPASRAASRFDSLDERWQSFLRSSIEQSWQKLFHYYDKLGESPLFSGAIILHPSYGITYLRDIWSGDHQKGWVDKALNTLTEYFDKWYRHCGAEEGIPSPRGPAVDYEAQNDDDTHFRQWVNSRRRQTPPRTDELDLYLRQPPEVTSEPVRWWLDHSETFPALSRLAIDVFAVPAMAADCERAFSTAKLTLTSQRMRMKPDTIERLQLSKNWIKRGVMLPNNSFGLLSTS</sequence>
<dbReference type="InterPro" id="IPR012337">
    <property type="entry name" value="RNaseH-like_sf"/>
</dbReference>
<keyword evidence="9" id="KW-1185">Reference proteome</keyword>
<dbReference type="GO" id="GO:0005634">
    <property type="term" value="C:nucleus"/>
    <property type="evidence" value="ECO:0007669"/>
    <property type="project" value="UniProtKB-SubCell"/>
</dbReference>
<accession>A0A8H6MYK4</accession>
<evidence type="ECO:0000256" key="4">
    <source>
        <dbReference type="ARBA" id="ARBA00022833"/>
    </source>
</evidence>
<dbReference type="InterPro" id="IPR052035">
    <property type="entry name" value="ZnF_BED_domain_contain"/>
</dbReference>
<proteinExistence type="predicted"/>
<dbReference type="GO" id="GO:0046983">
    <property type="term" value="F:protein dimerization activity"/>
    <property type="evidence" value="ECO:0007669"/>
    <property type="project" value="InterPro"/>
</dbReference>
<keyword evidence="2" id="KW-0479">Metal-binding</keyword>
<evidence type="ECO:0000313" key="9">
    <source>
        <dbReference type="Proteomes" id="UP000654918"/>
    </source>
</evidence>
<feature type="region of interest" description="Disordered" evidence="6">
    <location>
        <begin position="472"/>
        <end position="493"/>
    </location>
</feature>
<evidence type="ECO:0000313" key="8">
    <source>
        <dbReference type="EMBL" id="KAF6813033.1"/>
    </source>
</evidence>
<dbReference type="EMBL" id="WIGO01000417">
    <property type="protein sequence ID" value="KAF6813033.1"/>
    <property type="molecule type" value="Genomic_DNA"/>
</dbReference>
<dbReference type="InterPro" id="IPR008906">
    <property type="entry name" value="HATC_C_dom"/>
</dbReference>
<gene>
    <name evidence="8" type="ORF">CPLU01_14754</name>
</gene>
<feature type="region of interest" description="Disordered" evidence="6">
    <location>
        <begin position="135"/>
        <end position="156"/>
    </location>
</feature>
<keyword evidence="4" id="KW-0862">Zinc</keyword>
<dbReference type="Proteomes" id="UP000654918">
    <property type="component" value="Unassembled WGS sequence"/>
</dbReference>
<name>A0A8H6MYK4_9PEZI</name>
<evidence type="ECO:0000256" key="6">
    <source>
        <dbReference type="SAM" id="MobiDB-lite"/>
    </source>
</evidence>
<organism evidence="8 9">
    <name type="scientific">Colletotrichum plurivorum</name>
    <dbReference type="NCBI Taxonomy" id="2175906"/>
    <lineage>
        <taxon>Eukaryota</taxon>
        <taxon>Fungi</taxon>
        <taxon>Dikarya</taxon>
        <taxon>Ascomycota</taxon>
        <taxon>Pezizomycotina</taxon>
        <taxon>Sordariomycetes</taxon>
        <taxon>Hypocreomycetidae</taxon>
        <taxon>Glomerellales</taxon>
        <taxon>Glomerellaceae</taxon>
        <taxon>Colletotrichum</taxon>
        <taxon>Colletotrichum orchidearum species complex</taxon>
    </lineage>
</organism>